<feature type="compositionally biased region" description="Basic and acidic residues" evidence="1">
    <location>
        <begin position="366"/>
        <end position="375"/>
    </location>
</feature>
<proteinExistence type="predicted"/>
<dbReference type="Proteomes" id="UP000230750">
    <property type="component" value="Unassembled WGS sequence"/>
</dbReference>
<dbReference type="AlphaFoldDB" id="A0A2G8KJG7"/>
<keyword evidence="3" id="KW-1185">Reference proteome</keyword>
<feature type="compositionally biased region" description="Low complexity" evidence="1">
    <location>
        <begin position="346"/>
        <end position="356"/>
    </location>
</feature>
<gene>
    <name evidence="2" type="ORF">BSL78_14979</name>
</gene>
<evidence type="ECO:0000313" key="2">
    <source>
        <dbReference type="EMBL" id="PIK48151.1"/>
    </source>
</evidence>
<accession>A0A2G8KJG7</accession>
<feature type="compositionally biased region" description="Basic and acidic residues" evidence="1">
    <location>
        <begin position="241"/>
        <end position="254"/>
    </location>
</feature>
<dbReference type="EMBL" id="MRZV01000538">
    <property type="protein sequence ID" value="PIK48151.1"/>
    <property type="molecule type" value="Genomic_DNA"/>
</dbReference>
<feature type="compositionally biased region" description="Polar residues" evidence="1">
    <location>
        <begin position="221"/>
        <end position="240"/>
    </location>
</feature>
<sequence length="414" mass="46382">MDPVDLKQSQKSFRQNRFFPHRSALHMFDLSYTRESNNDLDVDEKISPRYPNSKFNLKQYVWQRRITWKGEASTASKPRSWKNTGDVKKAEDIIKHERQGNKSVTCSDRRKGFHIHRSGEVGTRKSRHHDCLKPKEILPPLQRFAILERSALCKVDSKKHVVPVVRRSGGDQRHESISFAVDTSKISERIISGCRKFQDSSKETRNVKVSISYPPSEVKTNRSQSAKAKQQYVSSSSSRTAEIEKDFPDKEKRVPSISSSSSLTSSCEIKGEKAVVYKRASQKNDSTATLPDDYVVPCQVLIPIPGNKSPCSTLEELGKRNAILLASSARRPKFCSYLVDSLLQESESKSSSSQKSTGLGNPVLQEHQDIGRVDEATLSQVTGKRTVMDKPDASSNGALGEEQGVHPFDALEMA</sequence>
<protein>
    <submittedName>
        <fullName evidence="2">Uncharacterized protein</fullName>
    </submittedName>
</protein>
<evidence type="ECO:0000256" key="1">
    <source>
        <dbReference type="SAM" id="MobiDB-lite"/>
    </source>
</evidence>
<comment type="caution">
    <text evidence="2">The sequence shown here is derived from an EMBL/GenBank/DDBJ whole genome shotgun (WGS) entry which is preliminary data.</text>
</comment>
<name>A0A2G8KJG7_STIJA</name>
<feature type="region of interest" description="Disordered" evidence="1">
    <location>
        <begin position="216"/>
        <end position="259"/>
    </location>
</feature>
<reference evidence="2 3" key="1">
    <citation type="journal article" date="2017" name="PLoS Biol.">
        <title>The sea cucumber genome provides insights into morphological evolution and visceral regeneration.</title>
        <authorList>
            <person name="Zhang X."/>
            <person name="Sun L."/>
            <person name="Yuan J."/>
            <person name="Sun Y."/>
            <person name="Gao Y."/>
            <person name="Zhang L."/>
            <person name="Li S."/>
            <person name="Dai H."/>
            <person name="Hamel J.F."/>
            <person name="Liu C."/>
            <person name="Yu Y."/>
            <person name="Liu S."/>
            <person name="Lin W."/>
            <person name="Guo K."/>
            <person name="Jin S."/>
            <person name="Xu P."/>
            <person name="Storey K.B."/>
            <person name="Huan P."/>
            <person name="Zhang T."/>
            <person name="Zhou Y."/>
            <person name="Zhang J."/>
            <person name="Lin C."/>
            <person name="Li X."/>
            <person name="Xing L."/>
            <person name="Huo D."/>
            <person name="Sun M."/>
            <person name="Wang L."/>
            <person name="Mercier A."/>
            <person name="Li F."/>
            <person name="Yang H."/>
            <person name="Xiang J."/>
        </authorList>
    </citation>
    <scope>NUCLEOTIDE SEQUENCE [LARGE SCALE GENOMIC DNA]</scope>
    <source>
        <strain evidence="2">Shaxun</strain>
        <tissue evidence="2">Muscle</tissue>
    </source>
</reference>
<feature type="region of interest" description="Disordered" evidence="1">
    <location>
        <begin position="346"/>
        <end position="414"/>
    </location>
</feature>
<dbReference type="OrthoDB" id="10688823at2759"/>
<evidence type="ECO:0000313" key="3">
    <source>
        <dbReference type="Proteomes" id="UP000230750"/>
    </source>
</evidence>
<organism evidence="2 3">
    <name type="scientific">Stichopus japonicus</name>
    <name type="common">Sea cucumber</name>
    <dbReference type="NCBI Taxonomy" id="307972"/>
    <lineage>
        <taxon>Eukaryota</taxon>
        <taxon>Metazoa</taxon>
        <taxon>Echinodermata</taxon>
        <taxon>Eleutherozoa</taxon>
        <taxon>Echinozoa</taxon>
        <taxon>Holothuroidea</taxon>
        <taxon>Aspidochirotacea</taxon>
        <taxon>Aspidochirotida</taxon>
        <taxon>Stichopodidae</taxon>
        <taxon>Apostichopus</taxon>
    </lineage>
</organism>